<evidence type="ECO:0000259" key="5">
    <source>
        <dbReference type="Pfam" id="PF07631"/>
    </source>
</evidence>
<dbReference type="InterPro" id="IPR013036">
    <property type="entry name" value="DUF1587"/>
</dbReference>
<evidence type="ECO:0000313" key="9">
    <source>
        <dbReference type="Proteomes" id="UP000315700"/>
    </source>
</evidence>
<dbReference type="Proteomes" id="UP000315700">
    <property type="component" value="Chromosome"/>
</dbReference>
<reference evidence="8 9" key="1">
    <citation type="submission" date="2019-02" db="EMBL/GenBank/DDBJ databases">
        <title>Deep-cultivation of Planctomycetes and their phenomic and genomic characterization uncovers novel biology.</title>
        <authorList>
            <person name="Wiegand S."/>
            <person name="Jogler M."/>
            <person name="Boedeker C."/>
            <person name="Pinto D."/>
            <person name="Vollmers J."/>
            <person name="Rivas-Marin E."/>
            <person name="Kohn T."/>
            <person name="Peeters S.H."/>
            <person name="Heuer A."/>
            <person name="Rast P."/>
            <person name="Oberbeckmann S."/>
            <person name="Bunk B."/>
            <person name="Jeske O."/>
            <person name="Meyerdierks A."/>
            <person name="Storesund J.E."/>
            <person name="Kallscheuer N."/>
            <person name="Luecker S."/>
            <person name="Lage O.M."/>
            <person name="Pohl T."/>
            <person name="Merkel B.J."/>
            <person name="Hornburger P."/>
            <person name="Mueller R.-W."/>
            <person name="Bruemmer F."/>
            <person name="Labrenz M."/>
            <person name="Spormann A.M."/>
            <person name="Op den Camp H."/>
            <person name="Overmann J."/>
            <person name="Amann R."/>
            <person name="Jetten M.S.M."/>
            <person name="Mascher T."/>
            <person name="Medema M.H."/>
            <person name="Devos D.P."/>
            <person name="Kaster A.-K."/>
            <person name="Ovreas L."/>
            <person name="Rohde M."/>
            <person name="Galperin M.Y."/>
            <person name="Jogler C."/>
        </authorList>
    </citation>
    <scope>NUCLEOTIDE SEQUENCE [LARGE SCALE GENOMIC DNA]</scope>
    <source>
        <strain evidence="8 9">Pan44</strain>
    </source>
</reference>
<accession>A0A517S9M7</accession>
<proteinExistence type="predicted"/>
<dbReference type="EMBL" id="CP036271">
    <property type="protein sequence ID" value="QDT52812.1"/>
    <property type="molecule type" value="Genomic_DNA"/>
</dbReference>
<dbReference type="InterPro" id="IPR013039">
    <property type="entry name" value="DUF1588"/>
</dbReference>
<feature type="domain" description="DUF1585" evidence="2">
    <location>
        <begin position="721"/>
        <end position="794"/>
    </location>
</feature>
<feature type="signal peptide" evidence="1">
    <location>
        <begin position="1"/>
        <end position="31"/>
    </location>
</feature>
<protein>
    <recommendedName>
        <fullName evidence="10">Planctomycete cytochrome C</fullName>
    </recommendedName>
</protein>
<organism evidence="8 9">
    <name type="scientific">Caulifigura coniformis</name>
    <dbReference type="NCBI Taxonomy" id="2527983"/>
    <lineage>
        <taxon>Bacteria</taxon>
        <taxon>Pseudomonadati</taxon>
        <taxon>Planctomycetota</taxon>
        <taxon>Planctomycetia</taxon>
        <taxon>Planctomycetales</taxon>
        <taxon>Planctomycetaceae</taxon>
        <taxon>Caulifigura</taxon>
    </lineage>
</organism>
<sequence precursor="true">MTADRFHWSLSFGRLSVVMTAVLAATVSLHAADPTEAFLKTHCLECHQGDAPEGKLDLERLSRDITNREIERRWVRIHDRLSSGEMPPKDAAQPASGDKAAFLEVLQGKLVTFREVDDRENGRVRGRRLTRRQIATTLQDLLAIDARLDGLLTEDAPSDSYSTVADRQTISHFHLEDHLRAVDRGLDEAFHRVLRGDSQLLRELTAEQIVRRDPRRRTREPEMRDGLAVIWSSGLIFYGRIPATTAPEEGWYHFKLRAKGLKLPQTGGVWTTVQSGLCVSSAPLLNSVTTFEATEEMRDIEFDAYMAKGEMLEIRPGDVTLKRARFQGGQVGVGEGEPQEVPGVAMESLSMERVYSPPADVTKEALFGDLEVRPRAGADAIVVSKSPEKDAETLLSAFAERAFRRPVSKDELEPYLDLVRQALNDDESFAGAMRMGYRAILCSPRFLYFFEAPGPLDDYAFAARLSYFLTGTAPDRELRQLAAEGRLKEKDVLRGQIDRLLEGRGVSMFVADFCDEWLDLQTIGFTEPDPKLYPGFDSIVQSAMLNETWITIETMILENRSVSELIKADHTYLNSRLARFYGIEGVEGDEMRKVTVERGSHRGGIITNGSVLKVTSNGSSTSPIIRGIWVAERLLGIPIPPPPENIPAIEPDIRGSKSIRELLAKHRSQDSCATCHVKIDPPGFALENFDPSGRWRERYLRLADGRRERGAHVEVAYTLPDGREFESLEEFQTLVGADARVLAVNLADELLTYGTGAAVSFADRAVVEAIANQAAESGYGFRSVLYGVIESPTFQSK</sequence>
<evidence type="ECO:0000259" key="7">
    <source>
        <dbReference type="Pfam" id="PF07637"/>
    </source>
</evidence>
<feature type="domain" description="DUF1588" evidence="4">
    <location>
        <begin position="602"/>
        <end position="698"/>
    </location>
</feature>
<evidence type="ECO:0008006" key="10">
    <source>
        <dbReference type="Google" id="ProtNLM"/>
    </source>
</evidence>
<dbReference type="InterPro" id="IPR011478">
    <property type="entry name" value="DUF1585"/>
</dbReference>
<evidence type="ECO:0000256" key="1">
    <source>
        <dbReference type="SAM" id="SignalP"/>
    </source>
</evidence>
<evidence type="ECO:0000313" key="8">
    <source>
        <dbReference type="EMBL" id="QDT52812.1"/>
    </source>
</evidence>
<dbReference type="Pfam" id="PF07627">
    <property type="entry name" value="PSCyt3"/>
    <property type="match status" value="1"/>
</dbReference>
<dbReference type="AlphaFoldDB" id="A0A517S9M7"/>
<evidence type="ECO:0000259" key="3">
    <source>
        <dbReference type="Pfam" id="PF07626"/>
    </source>
</evidence>
<dbReference type="Pfam" id="PF07626">
    <property type="entry name" value="PSD3"/>
    <property type="match status" value="1"/>
</dbReference>
<dbReference type="Pfam" id="PF07635">
    <property type="entry name" value="PSCyt1"/>
    <property type="match status" value="1"/>
</dbReference>
<dbReference type="Pfam" id="PF07637">
    <property type="entry name" value="PSD5"/>
    <property type="match status" value="1"/>
</dbReference>
<dbReference type="KEGG" id="ccos:Pan44_08250"/>
<feature type="chain" id="PRO_5021772800" description="Planctomycete cytochrome C" evidence="1">
    <location>
        <begin position="32"/>
        <end position="797"/>
    </location>
</feature>
<dbReference type="Pfam" id="PF07631">
    <property type="entry name" value="PSD4"/>
    <property type="match status" value="1"/>
</dbReference>
<feature type="domain" description="DUF1587" evidence="3">
    <location>
        <begin position="127"/>
        <end position="190"/>
    </location>
</feature>
<evidence type="ECO:0000259" key="6">
    <source>
        <dbReference type="Pfam" id="PF07635"/>
    </source>
</evidence>
<dbReference type="InterPro" id="IPR013043">
    <property type="entry name" value="DUF1595"/>
</dbReference>
<dbReference type="InterPro" id="IPR013042">
    <property type="entry name" value="DUF1592"/>
</dbReference>
<keyword evidence="9" id="KW-1185">Reference proteome</keyword>
<dbReference type="InParanoid" id="A0A517S9M7"/>
<dbReference type="Pfam" id="PF07624">
    <property type="entry name" value="PSD2"/>
    <property type="match status" value="1"/>
</dbReference>
<gene>
    <name evidence="8" type="ORF">Pan44_08250</name>
</gene>
<dbReference type="InterPro" id="IPR011429">
    <property type="entry name" value="Cyt_c_Planctomycete-type"/>
</dbReference>
<keyword evidence="1" id="KW-0732">Signal</keyword>
<feature type="domain" description="DUF1592" evidence="5">
    <location>
        <begin position="456"/>
        <end position="583"/>
    </location>
</feature>
<feature type="domain" description="Cytochrome C Planctomycete-type" evidence="6">
    <location>
        <begin position="43"/>
        <end position="90"/>
    </location>
</feature>
<evidence type="ECO:0000259" key="4">
    <source>
        <dbReference type="Pfam" id="PF07627"/>
    </source>
</evidence>
<name>A0A517S9M7_9PLAN</name>
<feature type="domain" description="DUF1595" evidence="7">
    <location>
        <begin position="391"/>
        <end position="451"/>
    </location>
</feature>
<evidence type="ECO:0000259" key="2">
    <source>
        <dbReference type="Pfam" id="PF07624"/>
    </source>
</evidence>